<evidence type="ECO:0000313" key="1">
    <source>
        <dbReference type="EMBL" id="ALQ41021.1"/>
    </source>
</evidence>
<dbReference type="OrthoDB" id="85706at2"/>
<reference evidence="1 2" key="1">
    <citation type="submission" date="2015-11" db="EMBL/GenBank/DDBJ databases">
        <authorList>
            <person name="Zhang Y."/>
            <person name="Guo Z."/>
        </authorList>
    </citation>
    <scope>NUCLEOTIDE SEQUENCE [LARGE SCALE GENOMIC DNA]</scope>
    <source>
        <strain evidence="1 2">ChDC F174</strain>
    </source>
</reference>
<accession>A0A0S2ZQ46</accession>
<dbReference type="AlphaFoldDB" id="A0A0S2ZQ46"/>
<evidence type="ECO:0000313" key="2">
    <source>
        <dbReference type="Proteomes" id="UP000063275"/>
    </source>
</evidence>
<protein>
    <recommendedName>
        <fullName evidence="3">Phophatidylinositol-4-phosphate 5-kinase</fullName>
    </recommendedName>
</protein>
<dbReference type="Pfam" id="PF07661">
    <property type="entry name" value="MORN_2"/>
    <property type="match status" value="4"/>
</dbReference>
<gene>
    <name evidence="1" type="ORF">RN87_10925</name>
</gene>
<organism evidence="1">
    <name type="scientific">Fusobacterium hwasookii ChDC F174</name>
    <dbReference type="NCBI Taxonomy" id="1307442"/>
    <lineage>
        <taxon>Bacteria</taxon>
        <taxon>Fusobacteriati</taxon>
        <taxon>Fusobacteriota</taxon>
        <taxon>Fusobacteriia</taxon>
        <taxon>Fusobacteriales</taxon>
        <taxon>Fusobacteriaceae</taxon>
        <taxon>Fusobacterium</taxon>
    </lineage>
</organism>
<sequence length="309" mass="34657">MKKGIILLTALILTACVNLEDIVGNSGEEVKEIKTTDTNIKTSKNYEKRNGVLYVDNVLANGKQEYKEKNGVIIKGNYREGLPDGVQEKYYPSGKIFGKINIINSKTEGTETNYYENGKTLSQLDYTQGKLISGKIYYENGDLLSKIEGKKITIFYSSGKKLFTMDKSDIAIYHENGKEVFSNSDDGIKINGEVAEKSLLDMFSKDNLLKTALYLLTSNTIQAEYKNGKPSVQLQGTTVVMYYPSGKILLELSPSLDGTVNSKIYYENGQLMQIEDRNKSGRNVKIYDKAGNLIADTTYSKEHEIRQIF</sequence>
<evidence type="ECO:0008006" key="3">
    <source>
        <dbReference type="Google" id="ProtNLM"/>
    </source>
</evidence>
<dbReference type="KEGG" id="fhw:RN87_10925"/>
<dbReference type="Gene3D" id="3.90.930.1">
    <property type="match status" value="1"/>
</dbReference>
<dbReference type="RefSeq" id="WP_029492780.1">
    <property type="nucleotide sequence ID" value="NZ_ATKF01000026.1"/>
</dbReference>
<name>A0A0S2ZQ46_9FUSO</name>
<dbReference type="InterPro" id="IPR011652">
    <property type="entry name" value="MORN_2"/>
</dbReference>
<dbReference type="EMBL" id="CP013331">
    <property type="protein sequence ID" value="ALQ41021.1"/>
    <property type="molecule type" value="Genomic_DNA"/>
</dbReference>
<dbReference type="Proteomes" id="UP000063275">
    <property type="component" value="Chromosome"/>
</dbReference>
<dbReference type="SUPFAM" id="SSF82185">
    <property type="entry name" value="Histone H3 K4-specific methyltransferase SET7/9 N-terminal domain"/>
    <property type="match status" value="1"/>
</dbReference>
<proteinExistence type="predicted"/>
<dbReference type="Gene3D" id="2.20.110.10">
    <property type="entry name" value="Histone H3 K4-specific methyltransferase SET7/9 N-terminal domain"/>
    <property type="match status" value="1"/>
</dbReference>
<dbReference type="PROSITE" id="PS51257">
    <property type="entry name" value="PROKAR_LIPOPROTEIN"/>
    <property type="match status" value="1"/>
</dbReference>